<reference evidence="6 7" key="1">
    <citation type="submission" date="2018-11" db="EMBL/GenBank/DDBJ databases">
        <title>Sequencing the genomes of 1000 actinobacteria strains.</title>
        <authorList>
            <person name="Klenk H.-P."/>
        </authorList>
    </citation>
    <scope>NUCLEOTIDE SEQUENCE [LARGE SCALE GENOMIC DNA]</scope>
    <source>
        <strain evidence="6 7">DSM 14012</strain>
    </source>
</reference>
<feature type="region of interest" description="Disordered" evidence="4">
    <location>
        <begin position="70"/>
        <end position="89"/>
    </location>
</feature>
<dbReference type="AlphaFoldDB" id="A0A3N2C6X1"/>
<organism evidence="6 7">
    <name type="scientific">Plantibacter flavus</name>
    <dbReference type="NCBI Taxonomy" id="150123"/>
    <lineage>
        <taxon>Bacteria</taxon>
        <taxon>Bacillati</taxon>
        <taxon>Actinomycetota</taxon>
        <taxon>Actinomycetes</taxon>
        <taxon>Micrococcales</taxon>
        <taxon>Microbacteriaceae</taxon>
        <taxon>Plantibacter</taxon>
    </lineage>
</organism>
<dbReference type="PANTHER" id="PTHR23077">
    <property type="entry name" value="AAA-FAMILY ATPASE"/>
    <property type="match status" value="1"/>
</dbReference>
<evidence type="ECO:0000313" key="7">
    <source>
        <dbReference type="Proteomes" id="UP000266915"/>
    </source>
</evidence>
<keyword evidence="2" id="KW-0067">ATP-binding</keyword>
<dbReference type="EMBL" id="RKHL01000001">
    <property type="protein sequence ID" value="ROR83259.1"/>
    <property type="molecule type" value="Genomic_DNA"/>
</dbReference>
<evidence type="ECO:0000256" key="2">
    <source>
        <dbReference type="ARBA" id="ARBA00022840"/>
    </source>
</evidence>
<dbReference type="FunFam" id="3.40.50.300:FF:001025">
    <property type="entry name" value="ATPase family, AAA domain-containing 2B"/>
    <property type="match status" value="1"/>
</dbReference>
<dbReference type="Gene3D" id="1.10.8.60">
    <property type="match status" value="1"/>
</dbReference>
<dbReference type="GO" id="GO:0016887">
    <property type="term" value="F:ATP hydrolysis activity"/>
    <property type="evidence" value="ECO:0007669"/>
    <property type="project" value="InterPro"/>
</dbReference>
<keyword evidence="7" id="KW-1185">Reference proteome</keyword>
<dbReference type="InterPro" id="IPR003593">
    <property type="entry name" value="AAA+_ATPase"/>
</dbReference>
<accession>A0A3N2C6X1</accession>
<keyword evidence="3" id="KW-0175">Coiled coil</keyword>
<evidence type="ECO:0000256" key="3">
    <source>
        <dbReference type="ARBA" id="ARBA00023054"/>
    </source>
</evidence>
<proteinExistence type="predicted"/>
<dbReference type="SUPFAM" id="SSF52540">
    <property type="entry name" value="P-loop containing nucleoside triphosphate hydrolases"/>
    <property type="match status" value="1"/>
</dbReference>
<dbReference type="GO" id="GO:0005524">
    <property type="term" value="F:ATP binding"/>
    <property type="evidence" value="ECO:0007669"/>
    <property type="project" value="UniProtKB-KW"/>
</dbReference>
<name>A0A3N2C6X1_9MICO</name>
<gene>
    <name evidence="6" type="ORF">EDD42_3370</name>
</gene>
<sequence>MTQDEDFLEVIAAEVAQDPQNAALREDFVTLLLQHDVDRAAQEVTTFERLGGDPARVRLLRARVMAARLRGPAADTSTEPDRSAVPAPSVAETATMPIDQPSLWDAERPAVTLADVAGLADVKQHLDSTFLAPLRNPELAAAFGQKPGGSLLMYGPPGCGKTFIAKAIAGDLGASFIHVTLADLLSKWLGDSEKAIQSVFHDARAAAPCVIFFDEFDALGGRRTSGGGSQSMRTIVTQLLEELDGVADENDGVYFLAATNRPWDIDPALRRPGRIDKTVLVLPPDAVARAAILQGDLEGKPADGVDVIAVAAATEGFSGADIAQVSRVALQQSLTASMQAGAIVPVTTQALLDAAAGLIPSTASWFDQVAPVLEYGVDDGTFAQLRAYRVQHGLR</sequence>
<comment type="caution">
    <text evidence="6">The sequence shown here is derived from an EMBL/GenBank/DDBJ whole genome shotgun (WGS) entry which is preliminary data.</text>
</comment>
<dbReference type="SMART" id="SM00382">
    <property type="entry name" value="AAA"/>
    <property type="match status" value="1"/>
</dbReference>
<dbReference type="Proteomes" id="UP000266915">
    <property type="component" value="Unassembled WGS sequence"/>
</dbReference>
<evidence type="ECO:0000313" key="6">
    <source>
        <dbReference type="EMBL" id="ROR83259.1"/>
    </source>
</evidence>
<evidence type="ECO:0000259" key="5">
    <source>
        <dbReference type="SMART" id="SM00382"/>
    </source>
</evidence>
<dbReference type="Gene3D" id="3.40.50.300">
    <property type="entry name" value="P-loop containing nucleotide triphosphate hydrolases"/>
    <property type="match status" value="1"/>
</dbReference>
<dbReference type="PANTHER" id="PTHR23077:SF171">
    <property type="entry name" value="NUCLEAR VALOSIN-CONTAINING PROTEIN-LIKE"/>
    <property type="match status" value="1"/>
</dbReference>
<dbReference type="RefSeq" id="WP_085511118.1">
    <property type="nucleotide sequence ID" value="NZ_FXAP01000002.1"/>
</dbReference>
<feature type="domain" description="AAA+ ATPase" evidence="5">
    <location>
        <begin position="147"/>
        <end position="285"/>
    </location>
</feature>
<dbReference type="InterPro" id="IPR050168">
    <property type="entry name" value="AAA_ATPase_domain"/>
</dbReference>
<protein>
    <submittedName>
        <fullName evidence="6">ATPase family protein associated with various cellular activities (AAA)</fullName>
    </submittedName>
</protein>
<keyword evidence="1" id="KW-0547">Nucleotide-binding</keyword>
<evidence type="ECO:0000256" key="4">
    <source>
        <dbReference type="SAM" id="MobiDB-lite"/>
    </source>
</evidence>
<dbReference type="InterPro" id="IPR003959">
    <property type="entry name" value="ATPase_AAA_core"/>
</dbReference>
<dbReference type="Pfam" id="PF00004">
    <property type="entry name" value="AAA"/>
    <property type="match status" value="1"/>
</dbReference>
<evidence type="ECO:0000256" key="1">
    <source>
        <dbReference type="ARBA" id="ARBA00022741"/>
    </source>
</evidence>
<dbReference type="InterPro" id="IPR027417">
    <property type="entry name" value="P-loop_NTPase"/>
</dbReference>